<evidence type="ECO:0000259" key="5">
    <source>
        <dbReference type="Pfam" id="PF07992"/>
    </source>
</evidence>
<evidence type="ECO:0000256" key="2">
    <source>
        <dbReference type="ARBA" id="ARBA00022630"/>
    </source>
</evidence>
<evidence type="ECO:0000313" key="7">
    <source>
        <dbReference type="EMBL" id="MEC3862433.1"/>
    </source>
</evidence>
<dbReference type="Gene3D" id="3.50.50.60">
    <property type="entry name" value="FAD/NAD(P)-binding domain"/>
    <property type="match status" value="2"/>
</dbReference>
<dbReference type="Proteomes" id="UP001348149">
    <property type="component" value="Unassembled WGS sequence"/>
</dbReference>
<dbReference type="InterPro" id="IPR050446">
    <property type="entry name" value="FAD-oxidoreductase/Apoptosis"/>
</dbReference>
<dbReference type="InterPro" id="IPR028202">
    <property type="entry name" value="Reductase_C"/>
</dbReference>
<proteinExistence type="predicted"/>
<reference evidence="7 8" key="1">
    <citation type="submission" date="2024-01" db="EMBL/GenBank/DDBJ databases">
        <title>Mesobacterium rodlantinim sp. nov., isolated from shallow sea hydrothermal systems off Kueishantao Island.</title>
        <authorList>
            <person name="Su Z."/>
            <person name="Tang K."/>
        </authorList>
    </citation>
    <scope>NUCLEOTIDE SEQUENCE [LARGE SCALE GENOMIC DNA]</scope>
    <source>
        <strain evidence="7 8">TK19101</strain>
    </source>
</reference>
<dbReference type="RefSeq" id="WP_326298223.1">
    <property type="nucleotide sequence ID" value="NZ_JAYLLH010000022.1"/>
</dbReference>
<dbReference type="PANTHER" id="PTHR43557">
    <property type="entry name" value="APOPTOSIS-INDUCING FACTOR 1"/>
    <property type="match status" value="1"/>
</dbReference>
<keyword evidence="2" id="KW-0285">Flavoprotein</keyword>
<evidence type="ECO:0000256" key="3">
    <source>
        <dbReference type="ARBA" id="ARBA00022827"/>
    </source>
</evidence>
<evidence type="ECO:0000256" key="4">
    <source>
        <dbReference type="ARBA" id="ARBA00023002"/>
    </source>
</evidence>
<keyword evidence="3" id="KW-0274">FAD</keyword>
<keyword evidence="4" id="KW-0560">Oxidoreductase</keyword>
<feature type="domain" description="Reductase C-terminal" evidence="6">
    <location>
        <begin position="318"/>
        <end position="401"/>
    </location>
</feature>
<dbReference type="PRINTS" id="PR00368">
    <property type="entry name" value="FADPNR"/>
</dbReference>
<dbReference type="SUPFAM" id="SSF55424">
    <property type="entry name" value="FAD/NAD-linked reductases, dimerisation (C-terminal) domain"/>
    <property type="match status" value="1"/>
</dbReference>
<dbReference type="PANTHER" id="PTHR43557:SF2">
    <property type="entry name" value="RIESKE DOMAIN-CONTAINING PROTEIN-RELATED"/>
    <property type="match status" value="1"/>
</dbReference>
<dbReference type="SUPFAM" id="SSF51905">
    <property type="entry name" value="FAD/NAD(P)-binding domain"/>
    <property type="match status" value="2"/>
</dbReference>
<comment type="caution">
    <text evidence="7">The sequence shown here is derived from an EMBL/GenBank/DDBJ whole genome shotgun (WGS) entry which is preliminary data.</text>
</comment>
<dbReference type="InterPro" id="IPR023753">
    <property type="entry name" value="FAD/NAD-binding_dom"/>
</dbReference>
<dbReference type="EMBL" id="JAYLLH010000022">
    <property type="protein sequence ID" value="MEC3862433.1"/>
    <property type="molecule type" value="Genomic_DNA"/>
</dbReference>
<sequence>MSHIVVIGAGQAGSALAVKLRALGFDGKLSLYGAEPVAPYQRPPLSKKYMLGELQLDRLFLRPESFYADQGIELITGTQVTALDPGDRTVFLSNGTKVQADQIALTTGAEPIRLPAAMGGDLPGVYTMRSLADADAMAQEFDLGRRVLIVGGGYVGLEAAAVAAKRGLVVTLVEMAPRILARVAATETAAWIKAMHAGHGVDIREGCGLKVLKQSGGALNATLSDGTDLSIDFVICGIGVRPSVALADAAGLEIDNGIKVDALGRTSHAGIFAAGDCASFPWKGQRIRLESVPNAIDQAEATAATMLGGDQPYVAQPWFWSDQYDTKLQIAGLNTGYDRVIVRPGDKPGSQSHWYFRGPDLLAVDAMNDPRAYMTGKRLIEAGQSPLAAALADPAVTLRSLPLAAQKAA</sequence>
<feature type="domain" description="FAD/NAD(P)-binding" evidence="5">
    <location>
        <begin position="3"/>
        <end position="299"/>
    </location>
</feature>
<dbReference type="InterPro" id="IPR016156">
    <property type="entry name" value="FAD/NAD-linked_Rdtase_dimer_sf"/>
</dbReference>
<organism evidence="7 8">
    <name type="scientific">Mesobacterium hydrothermale</name>
    <dbReference type="NCBI Taxonomy" id="3111907"/>
    <lineage>
        <taxon>Bacteria</taxon>
        <taxon>Pseudomonadati</taxon>
        <taxon>Pseudomonadota</taxon>
        <taxon>Alphaproteobacteria</taxon>
        <taxon>Rhodobacterales</taxon>
        <taxon>Roseobacteraceae</taxon>
        <taxon>Mesobacterium</taxon>
    </lineage>
</organism>
<dbReference type="Pfam" id="PF07992">
    <property type="entry name" value="Pyr_redox_2"/>
    <property type="match status" value="1"/>
</dbReference>
<evidence type="ECO:0000313" key="8">
    <source>
        <dbReference type="Proteomes" id="UP001348149"/>
    </source>
</evidence>
<dbReference type="PRINTS" id="PR00411">
    <property type="entry name" value="PNDRDTASEI"/>
</dbReference>
<evidence type="ECO:0000259" key="6">
    <source>
        <dbReference type="Pfam" id="PF14759"/>
    </source>
</evidence>
<name>A0ABU6HLV4_9RHOB</name>
<dbReference type="Gene3D" id="3.30.390.30">
    <property type="match status" value="1"/>
</dbReference>
<gene>
    <name evidence="7" type="ORF">VK792_14165</name>
</gene>
<keyword evidence="8" id="KW-1185">Reference proteome</keyword>
<evidence type="ECO:0000256" key="1">
    <source>
        <dbReference type="ARBA" id="ARBA00001974"/>
    </source>
</evidence>
<protein>
    <submittedName>
        <fullName evidence="7">FAD-dependent oxidoreductase</fullName>
    </submittedName>
</protein>
<comment type="cofactor">
    <cofactor evidence="1">
        <name>FAD</name>
        <dbReference type="ChEBI" id="CHEBI:57692"/>
    </cofactor>
</comment>
<dbReference type="InterPro" id="IPR036188">
    <property type="entry name" value="FAD/NAD-bd_sf"/>
</dbReference>
<dbReference type="Pfam" id="PF14759">
    <property type="entry name" value="Reductase_C"/>
    <property type="match status" value="1"/>
</dbReference>
<accession>A0ABU6HLV4</accession>